<evidence type="ECO:0000256" key="1">
    <source>
        <dbReference type="SAM" id="MobiDB-lite"/>
    </source>
</evidence>
<evidence type="ECO:0000313" key="3">
    <source>
        <dbReference type="Proteomes" id="UP000324222"/>
    </source>
</evidence>
<keyword evidence="3" id="KW-1185">Reference proteome</keyword>
<evidence type="ECO:0000313" key="2">
    <source>
        <dbReference type="EMBL" id="MPC21583.1"/>
    </source>
</evidence>
<reference evidence="2 3" key="1">
    <citation type="submission" date="2019-05" db="EMBL/GenBank/DDBJ databases">
        <title>Another draft genome of Portunus trituberculatus and its Hox gene families provides insights of decapod evolution.</title>
        <authorList>
            <person name="Jeong J.-H."/>
            <person name="Song I."/>
            <person name="Kim S."/>
            <person name="Choi T."/>
            <person name="Kim D."/>
            <person name="Ryu S."/>
            <person name="Kim W."/>
        </authorList>
    </citation>
    <scope>NUCLEOTIDE SEQUENCE [LARGE SCALE GENOMIC DNA]</scope>
    <source>
        <tissue evidence="2">Muscle</tissue>
    </source>
</reference>
<sequence length="117" mass="13225">MRRQLEKNMMYIKLQKVEGDNGDVKKVPPENTTEEDKVIETQDAIEKEKEAGTMSEMQLVQEKQTTVKKSGRLPTTSKAENEVRNAGEVTSVPLEQRFLSFSDHSTPCCHVQSSTPK</sequence>
<dbReference type="Proteomes" id="UP000324222">
    <property type="component" value="Unassembled WGS sequence"/>
</dbReference>
<gene>
    <name evidence="2" type="ORF">E2C01_014571</name>
</gene>
<proteinExistence type="predicted"/>
<name>A0A5B7DKD6_PORTR</name>
<protein>
    <submittedName>
        <fullName evidence="2">Uncharacterized protein</fullName>
    </submittedName>
</protein>
<comment type="caution">
    <text evidence="2">The sequence shown here is derived from an EMBL/GenBank/DDBJ whole genome shotgun (WGS) entry which is preliminary data.</text>
</comment>
<accession>A0A5B7DKD6</accession>
<feature type="region of interest" description="Disordered" evidence="1">
    <location>
        <begin position="62"/>
        <end position="89"/>
    </location>
</feature>
<dbReference type="EMBL" id="VSRR010000992">
    <property type="protein sequence ID" value="MPC21583.1"/>
    <property type="molecule type" value="Genomic_DNA"/>
</dbReference>
<dbReference type="AlphaFoldDB" id="A0A5B7DKD6"/>
<organism evidence="2 3">
    <name type="scientific">Portunus trituberculatus</name>
    <name type="common">Swimming crab</name>
    <name type="synonym">Neptunus trituberculatus</name>
    <dbReference type="NCBI Taxonomy" id="210409"/>
    <lineage>
        <taxon>Eukaryota</taxon>
        <taxon>Metazoa</taxon>
        <taxon>Ecdysozoa</taxon>
        <taxon>Arthropoda</taxon>
        <taxon>Crustacea</taxon>
        <taxon>Multicrustacea</taxon>
        <taxon>Malacostraca</taxon>
        <taxon>Eumalacostraca</taxon>
        <taxon>Eucarida</taxon>
        <taxon>Decapoda</taxon>
        <taxon>Pleocyemata</taxon>
        <taxon>Brachyura</taxon>
        <taxon>Eubrachyura</taxon>
        <taxon>Portunoidea</taxon>
        <taxon>Portunidae</taxon>
        <taxon>Portuninae</taxon>
        <taxon>Portunus</taxon>
    </lineage>
</organism>
<feature type="compositionally biased region" description="Polar residues" evidence="1">
    <location>
        <begin position="62"/>
        <end position="78"/>
    </location>
</feature>